<evidence type="ECO:0000313" key="2">
    <source>
        <dbReference type="Proteomes" id="UP001235712"/>
    </source>
</evidence>
<evidence type="ECO:0000313" key="1">
    <source>
        <dbReference type="EMBL" id="MDP9824495.1"/>
    </source>
</evidence>
<accession>A0ABT9NXD0</accession>
<protein>
    <recommendedName>
        <fullName evidence="3">TerD family protein</fullName>
    </recommendedName>
</protein>
<dbReference type="EMBL" id="JAUSQZ010000001">
    <property type="protein sequence ID" value="MDP9824495.1"/>
    <property type="molecule type" value="Genomic_DNA"/>
</dbReference>
<comment type="caution">
    <text evidence="1">The sequence shown here is derived from an EMBL/GenBank/DDBJ whole genome shotgun (WGS) entry which is preliminary data.</text>
</comment>
<reference evidence="1 2" key="1">
    <citation type="submission" date="2023-07" db="EMBL/GenBank/DDBJ databases">
        <title>Sequencing the genomes of 1000 actinobacteria strains.</title>
        <authorList>
            <person name="Klenk H.-P."/>
        </authorList>
    </citation>
    <scope>NUCLEOTIDE SEQUENCE [LARGE SCALE GENOMIC DNA]</scope>
    <source>
        <strain evidence="1 2">DSM 44388</strain>
    </source>
</reference>
<dbReference type="Gene3D" id="2.60.60.30">
    <property type="entry name" value="sav2460 like domains"/>
    <property type="match status" value="1"/>
</dbReference>
<dbReference type="Proteomes" id="UP001235712">
    <property type="component" value="Unassembled WGS sequence"/>
</dbReference>
<organism evidence="1 2">
    <name type="scientific">Kineosporia succinea</name>
    <dbReference type="NCBI Taxonomy" id="84632"/>
    <lineage>
        <taxon>Bacteria</taxon>
        <taxon>Bacillati</taxon>
        <taxon>Actinomycetota</taxon>
        <taxon>Actinomycetes</taxon>
        <taxon>Kineosporiales</taxon>
        <taxon>Kineosporiaceae</taxon>
        <taxon>Kineosporia</taxon>
    </lineage>
</organism>
<sequence>MTTREQIAFRRRRVLLAPSAGAPAPRLGAAVVLELRNAGLVLDNPEMLTSECAGRVAVWATWSREERGEKGTYTPLFRGFPEQLPDTDDAALRFGVALARLAARSLRDGAVDGSDLRDALDFSGIGWWPASSVPQDTDAVKLDREFERTLPGDSLRQLTVVTLVPDLRDELKAFVLQALASPGSLRADVRDDLDLVLDDFLGELPALEAVPFLETRVLLLRRVFEREPAALATTAPGPDDLLRLFADLTGTDVSLGTTMRFPKLTRAQRRAVVRALEASPRLPDVFRRRGLWLAIARGLHLREFDAPRVHEVFARLRENRRDETSLPSRTEKLLAEGQVGSAARLLRREAPGLLVRQLRRLVAMAESASSGEAFGSTADAGADGSAVADPVGEVLRALADVAGQVPPRVLWAAHGQIADNGATYPRLAITKAGGALRVPGPAGHLAVTEGVRNQVLATLEGALTAHQVARETESEVKLHDARVWIDPALEKVLLPDQLRSTAPGLVQVERGSRLALGEAPVLRLFVHWREPKGNASDLDLSLMALNETFELVSQVSWTNLGDGTMTHSGDLTSAPEGAQEFIDVRLEAAREQEGWRYLVPAVYRYAGPSFGDLPEAVAGWMLREQTSSDRRTYDPATVVSAFALNGRRVQALPMMVDLVSGEVVHLDLYTGHGYQNRVETSEVATAELVAGSVARAMFKPSVAAVVRHAVAARGGVLTGDRAEATVTVGLDGDSTFDVRDPAALLAEVL</sequence>
<dbReference type="RefSeq" id="WP_307237164.1">
    <property type="nucleotide sequence ID" value="NZ_JAUSQZ010000001.1"/>
</dbReference>
<name>A0ABT9NXD0_9ACTN</name>
<gene>
    <name evidence="1" type="ORF">J2S57_000244</name>
</gene>
<evidence type="ECO:0008006" key="3">
    <source>
        <dbReference type="Google" id="ProtNLM"/>
    </source>
</evidence>
<keyword evidence="2" id="KW-1185">Reference proteome</keyword>
<proteinExistence type="predicted"/>